<reference evidence="2 3" key="1">
    <citation type="submission" date="2021-05" db="EMBL/GenBank/DDBJ databases">
        <title>Genome Assembly of Synthetic Allotetraploid Brassica napus Reveals Homoeologous Exchanges between Subgenomes.</title>
        <authorList>
            <person name="Davis J.T."/>
        </authorList>
    </citation>
    <scope>NUCLEOTIDE SEQUENCE [LARGE SCALE GENOMIC DNA]</scope>
    <source>
        <strain evidence="3">cv. Da-Ae</strain>
        <tissue evidence="2">Seedling</tissue>
    </source>
</reference>
<accession>A0ABQ8A7S6</accession>
<dbReference type="EMBL" id="JAGKQM010000013">
    <property type="protein sequence ID" value="KAH0888566.1"/>
    <property type="molecule type" value="Genomic_DNA"/>
</dbReference>
<comment type="caution">
    <text evidence="2">The sequence shown here is derived from an EMBL/GenBank/DDBJ whole genome shotgun (WGS) entry which is preliminary data.</text>
</comment>
<proteinExistence type="predicted"/>
<protein>
    <submittedName>
        <fullName evidence="2">Uncharacterized protein</fullName>
    </submittedName>
</protein>
<evidence type="ECO:0000313" key="3">
    <source>
        <dbReference type="Proteomes" id="UP000824890"/>
    </source>
</evidence>
<evidence type="ECO:0000256" key="1">
    <source>
        <dbReference type="SAM" id="MobiDB-lite"/>
    </source>
</evidence>
<dbReference type="Proteomes" id="UP000824890">
    <property type="component" value="Unassembled WGS sequence"/>
</dbReference>
<organism evidence="2 3">
    <name type="scientific">Brassica napus</name>
    <name type="common">Rape</name>
    <dbReference type="NCBI Taxonomy" id="3708"/>
    <lineage>
        <taxon>Eukaryota</taxon>
        <taxon>Viridiplantae</taxon>
        <taxon>Streptophyta</taxon>
        <taxon>Embryophyta</taxon>
        <taxon>Tracheophyta</taxon>
        <taxon>Spermatophyta</taxon>
        <taxon>Magnoliopsida</taxon>
        <taxon>eudicotyledons</taxon>
        <taxon>Gunneridae</taxon>
        <taxon>Pentapetalae</taxon>
        <taxon>rosids</taxon>
        <taxon>malvids</taxon>
        <taxon>Brassicales</taxon>
        <taxon>Brassicaceae</taxon>
        <taxon>Brassiceae</taxon>
        <taxon>Brassica</taxon>
    </lineage>
</organism>
<name>A0ABQ8A7S6_BRANA</name>
<evidence type="ECO:0000313" key="2">
    <source>
        <dbReference type="EMBL" id="KAH0888566.1"/>
    </source>
</evidence>
<gene>
    <name evidence="2" type="ORF">HID58_050995</name>
</gene>
<keyword evidence="3" id="KW-1185">Reference proteome</keyword>
<sequence>MYSRMKYGKLTYQLKKYLQSSRNLDSASTLPEMECWKKTGLLLLLSTVDVMPGYFLSPFTSVQDLVSIHAIQVKFKSVSMNSERQLVMKWLHYLSISIFVRFTLLSKMQKDLDDEGSKTIQAMDEEEGLNEDEKEEEKDEEKHGDTLCGACGDN</sequence>
<feature type="region of interest" description="Disordered" evidence="1">
    <location>
        <begin position="115"/>
        <end position="154"/>
    </location>
</feature>
<feature type="compositionally biased region" description="Acidic residues" evidence="1">
    <location>
        <begin position="123"/>
        <end position="139"/>
    </location>
</feature>